<dbReference type="GO" id="GO:0000339">
    <property type="term" value="F:RNA cap binding"/>
    <property type="evidence" value="ECO:0007669"/>
    <property type="project" value="InterPro"/>
</dbReference>
<dbReference type="RefSeq" id="XP_018212187.1">
    <property type="nucleotide sequence ID" value="XM_018356004.1"/>
</dbReference>
<sequence>MEEPPHKRKRSVSDDEGYEPSLAASSEPSGRPLAEVPSGAHQHSELWTKRPRRALLPREVELAKNICAEIGKIGEYPQQLSLDLENVSNSIAQEIDSDDFLRNSLLEFLLALTVEQPQKVFIVGALVQLTNFKNPKAGQYILEYLHSQVQSLFEHIKVASDDVLESSECGVITRIKLILRLVAVLSPMMVSDDPITKTYEQLLELAVEIQEKSVQRVAVAQMLYFNVLVSVPYHFAVQRDEAFWDRILEVARKFKLVDVSEESQTNYRHFKSTNRPYEAKELVKLILPALEAVDKGLPYLVDLHQIIKSHEPEDVERHQFQQFNIPSCEYWASYDLKGNIDSLWKYPRYVLECFLPSDTGFDTVPPVDSYLSIILRDVTQDIVQNMEFNRVTVSRQILSLNVFFNEKLFSKPNSSIDKLTILNNLNSGVDLISSLENNEELDPDIKASMIQSATYVQQEFDQGYTSTWKMEQVVTEAVLDLMFHLPEAPTPAVYYQMLLADTCGRDWANVRRAPDSEDKVTFAKVLGTAIRFFYSNFKYLDFELRERFVLWMTAQLSNFGFDWQWTEWVDDLNTLDKLFYHPTIYLFRNIIGREIRLSTPRTIKATLPPEFHRFLRLSLWDKRQVINFDSKLFGTKLAESAYEANYAAEENIEAVTEDAGNAEIYHIVDQYLFNNEEHPYHELCHSIYTNIQEGESLQQFNDLIVLLKEQIAKESSGHPGAEEYLIGNIDCYIVTLVIQSTCIIGSRSLSVVESGALELCGAKLRKVLGLPAAEGEHEDLENDQFPLLKAEEVAERQKWLIDGVLRLWNNEPRIGYLILERIKNKGFISATQLVDSFFANNESLTMISQVYASELFDRMVTSSASEAESKDLLQTFYSKIIEHIDLLIEKLGDDREEMILGTVETEESADQDTELRWGLHGCFEIMRSKARKFASLTNFEQLGERIEGGVRSEVARRYVAAIVNGIVTQAC</sequence>
<dbReference type="GO" id="GO:0000184">
    <property type="term" value="P:nuclear-transcribed mRNA catabolic process, nonsense-mediated decay"/>
    <property type="evidence" value="ECO:0007669"/>
    <property type="project" value="TreeGrafter"/>
</dbReference>
<feature type="region of interest" description="Disordered" evidence="1">
    <location>
        <begin position="1"/>
        <end position="46"/>
    </location>
</feature>
<dbReference type="InterPro" id="IPR015172">
    <property type="entry name" value="MIF4G-like_typ-1"/>
</dbReference>
<evidence type="ECO:0000313" key="5">
    <source>
        <dbReference type="Proteomes" id="UP000788993"/>
    </source>
</evidence>
<reference evidence="4" key="1">
    <citation type="journal article" date="2021" name="Open Biol.">
        <title>Shared evolutionary footprints suggest mitochondrial oxidative damage underlies multiple complex I losses in fungi.</title>
        <authorList>
            <person name="Schikora-Tamarit M.A."/>
            <person name="Marcet-Houben M."/>
            <person name="Nosek J."/>
            <person name="Gabaldon T."/>
        </authorList>
    </citation>
    <scope>NUCLEOTIDE SEQUENCE</scope>
    <source>
        <strain evidence="4">NCAIM Y.01608</strain>
    </source>
</reference>
<feature type="domain" description="MIF4G-like type 2" evidence="3">
    <location>
        <begin position="671"/>
        <end position="869"/>
    </location>
</feature>
<dbReference type="SUPFAM" id="SSF48371">
    <property type="entry name" value="ARM repeat"/>
    <property type="match status" value="3"/>
</dbReference>
<gene>
    <name evidence="4" type="ORF">OGATHE_002797</name>
</gene>
<evidence type="ECO:0000259" key="3">
    <source>
        <dbReference type="Pfam" id="PF09090"/>
    </source>
</evidence>
<dbReference type="Pfam" id="PF09088">
    <property type="entry name" value="MIF4G_like"/>
    <property type="match status" value="1"/>
</dbReference>
<dbReference type="InterPro" id="IPR027159">
    <property type="entry name" value="CBP80"/>
</dbReference>
<keyword evidence="5" id="KW-1185">Reference proteome</keyword>
<dbReference type="GO" id="GO:0005634">
    <property type="term" value="C:nucleus"/>
    <property type="evidence" value="ECO:0007669"/>
    <property type="project" value="TreeGrafter"/>
</dbReference>
<dbReference type="GO" id="GO:0005846">
    <property type="term" value="C:nuclear cap binding complex"/>
    <property type="evidence" value="ECO:0007669"/>
    <property type="project" value="InterPro"/>
</dbReference>
<reference evidence="4" key="2">
    <citation type="submission" date="2021-01" db="EMBL/GenBank/DDBJ databases">
        <authorList>
            <person name="Schikora-Tamarit M.A."/>
        </authorList>
    </citation>
    <scope>NUCLEOTIDE SEQUENCE</scope>
    <source>
        <strain evidence="4">NCAIM Y.01608</strain>
    </source>
</reference>
<feature type="compositionally biased region" description="Basic residues" evidence="1">
    <location>
        <begin position="1"/>
        <end position="10"/>
    </location>
</feature>
<dbReference type="PANTHER" id="PTHR12412:SF2">
    <property type="entry name" value="NUCLEAR CAP-BINDING PROTEIN SUBUNIT 1"/>
    <property type="match status" value="1"/>
</dbReference>
<dbReference type="AlphaFoldDB" id="A0A1B7SLP3"/>
<dbReference type="Proteomes" id="UP000788993">
    <property type="component" value="Unassembled WGS sequence"/>
</dbReference>
<evidence type="ECO:0000259" key="2">
    <source>
        <dbReference type="Pfam" id="PF09088"/>
    </source>
</evidence>
<dbReference type="GO" id="GO:0006406">
    <property type="term" value="P:mRNA export from nucleus"/>
    <property type="evidence" value="ECO:0007669"/>
    <property type="project" value="InterPro"/>
</dbReference>
<dbReference type="GO" id="GO:0003729">
    <property type="term" value="F:mRNA binding"/>
    <property type="evidence" value="ECO:0007669"/>
    <property type="project" value="TreeGrafter"/>
</dbReference>
<comment type="caution">
    <text evidence="4">The sequence shown here is derived from an EMBL/GenBank/DDBJ whole genome shotgun (WGS) entry which is preliminary data.</text>
</comment>
<dbReference type="InterPro" id="IPR015174">
    <property type="entry name" value="MIF4G-like_typ-2"/>
</dbReference>
<dbReference type="EMBL" id="JAEUBD010000983">
    <property type="protein sequence ID" value="KAH3669984.1"/>
    <property type="molecule type" value="Genomic_DNA"/>
</dbReference>
<dbReference type="InterPro" id="IPR016024">
    <property type="entry name" value="ARM-type_fold"/>
</dbReference>
<feature type="domain" description="MIF4G-like type 1" evidence="2">
    <location>
        <begin position="365"/>
        <end position="608"/>
    </location>
</feature>
<dbReference type="Pfam" id="PF09090">
    <property type="entry name" value="MIF4G_like_2"/>
    <property type="match status" value="1"/>
</dbReference>
<proteinExistence type="predicted"/>
<organism evidence="4 5">
    <name type="scientific">Ogataea polymorpha</name>
    <dbReference type="NCBI Taxonomy" id="460523"/>
    <lineage>
        <taxon>Eukaryota</taxon>
        <taxon>Fungi</taxon>
        <taxon>Dikarya</taxon>
        <taxon>Ascomycota</taxon>
        <taxon>Saccharomycotina</taxon>
        <taxon>Pichiomycetes</taxon>
        <taxon>Pichiales</taxon>
        <taxon>Pichiaceae</taxon>
        <taxon>Ogataea</taxon>
    </lineage>
</organism>
<accession>A0A1B7SLP3</accession>
<dbReference type="Gene3D" id="1.25.40.180">
    <property type="match status" value="3"/>
</dbReference>
<evidence type="ECO:0000313" key="4">
    <source>
        <dbReference type="EMBL" id="KAH3669984.1"/>
    </source>
</evidence>
<protein>
    <submittedName>
        <fullName evidence="4">Uncharacterized protein</fullName>
    </submittedName>
</protein>
<dbReference type="PANTHER" id="PTHR12412">
    <property type="entry name" value="CAP BINDING PROTEIN"/>
    <property type="match status" value="1"/>
</dbReference>
<name>A0A1B7SLP3_9ASCO</name>
<evidence type="ECO:0000256" key="1">
    <source>
        <dbReference type="SAM" id="MobiDB-lite"/>
    </source>
</evidence>